<evidence type="ECO:0000256" key="3">
    <source>
        <dbReference type="ARBA" id="ARBA00022692"/>
    </source>
</evidence>
<feature type="transmembrane region" description="Helical" evidence="11">
    <location>
        <begin position="257"/>
        <end position="279"/>
    </location>
</feature>
<dbReference type="Gene3D" id="2.10.25.10">
    <property type="entry name" value="Laminin"/>
    <property type="match status" value="2"/>
</dbReference>
<evidence type="ECO:0000256" key="11">
    <source>
        <dbReference type="SAM" id="Phobius"/>
    </source>
</evidence>
<dbReference type="SMART" id="SM00181">
    <property type="entry name" value="EGF"/>
    <property type="match status" value="2"/>
</dbReference>
<dbReference type="GO" id="GO:0005154">
    <property type="term" value="F:epidermal growth factor receptor binding"/>
    <property type="evidence" value="ECO:0007669"/>
    <property type="project" value="TreeGrafter"/>
</dbReference>
<keyword evidence="4 11" id="KW-1133">Transmembrane helix</keyword>
<feature type="region of interest" description="Disordered" evidence="10">
    <location>
        <begin position="1"/>
        <end position="28"/>
    </location>
</feature>
<sequence length="302" mass="33329">MLSTQSVTSPPVVNSSLSPQTENSSSVEPEISISHRPCHSKDEGFCLNGGQCIYPQDSQRPACICKALFTGRRCIYPLPVEVHSAPELEKVIAIVCGVAMIIFTLMLVVYCCVRKRRIASSFCSASFGHVGSERLSSSRTQRARPPADMGICRLSALLSLIGGVLFILPHCLGKNVPIRLQTGDNSSLSEGKGEGRPRVTRSEVACDSGFDEFCMNNGKCMFLVDLNERHCQCDIGFYGPRCNIPEMVRKTTSGEEIVLIVFCVGLLLIGLAGALYFFFKWYKKNKFPRQQKRQGYRGVQLV</sequence>
<dbReference type="PROSITE" id="PS01186">
    <property type="entry name" value="EGF_2"/>
    <property type="match status" value="1"/>
</dbReference>
<evidence type="ECO:0000256" key="10">
    <source>
        <dbReference type="SAM" id="MobiDB-lite"/>
    </source>
</evidence>
<dbReference type="SUPFAM" id="SSF57196">
    <property type="entry name" value="EGF/Laminin"/>
    <property type="match status" value="2"/>
</dbReference>
<reference evidence="13" key="1">
    <citation type="journal article" name="BMC Genomics">
        <title>Long-read sequencing and de novo genome assembly of marine medaka (Oryzias melastigma).</title>
        <authorList>
            <person name="Liang P."/>
            <person name="Saqib H.S.A."/>
            <person name="Ni X."/>
            <person name="Shen Y."/>
        </authorList>
    </citation>
    <scope>NUCLEOTIDE SEQUENCE</scope>
    <source>
        <strain evidence="13">Bigg-433</strain>
    </source>
</reference>
<feature type="disulfide bond" evidence="9">
    <location>
        <begin position="214"/>
        <end position="231"/>
    </location>
</feature>
<keyword evidence="2 9" id="KW-0245">EGF-like domain</keyword>
<evidence type="ECO:0000256" key="1">
    <source>
        <dbReference type="ARBA" id="ARBA00004479"/>
    </source>
</evidence>
<dbReference type="PANTHER" id="PTHR10740:SF10">
    <property type="entry name" value="EPIGEN"/>
    <property type="match status" value="1"/>
</dbReference>
<feature type="domain" description="EGF-like" evidence="12">
    <location>
        <begin position="202"/>
        <end position="243"/>
    </location>
</feature>
<keyword evidence="3 11" id="KW-0812">Transmembrane</keyword>
<evidence type="ECO:0000256" key="7">
    <source>
        <dbReference type="ARBA" id="ARBA00023157"/>
    </source>
</evidence>
<evidence type="ECO:0000256" key="2">
    <source>
        <dbReference type="ARBA" id="ARBA00022536"/>
    </source>
</evidence>
<dbReference type="GO" id="GO:0008083">
    <property type="term" value="F:growth factor activity"/>
    <property type="evidence" value="ECO:0007669"/>
    <property type="project" value="UniProtKB-KW"/>
</dbReference>
<comment type="caution">
    <text evidence="13">The sequence shown here is derived from an EMBL/GenBank/DDBJ whole genome shotgun (WGS) entry which is preliminary data.</text>
</comment>
<feature type="disulfide bond" evidence="9">
    <location>
        <begin position="46"/>
        <end position="63"/>
    </location>
</feature>
<evidence type="ECO:0000256" key="6">
    <source>
        <dbReference type="ARBA" id="ARBA00023136"/>
    </source>
</evidence>
<name>A0A834FRT4_ORYME</name>
<organism evidence="13 14">
    <name type="scientific">Oryzias melastigma</name>
    <name type="common">Marine medaka</name>
    <dbReference type="NCBI Taxonomy" id="30732"/>
    <lineage>
        <taxon>Eukaryota</taxon>
        <taxon>Metazoa</taxon>
        <taxon>Chordata</taxon>
        <taxon>Craniata</taxon>
        <taxon>Vertebrata</taxon>
        <taxon>Euteleostomi</taxon>
        <taxon>Actinopterygii</taxon>
        <taxon>Neopterygii</taxon>
        <taxon>Teleostei</taxon>
        <taxon>Neoteleostei</taxon>
        <taxon>Acanthomorphata</taxon>
        <taxon>Ovalentaria</taxon>
        <taxon>Atherinomorphae</taxon>
        <taxon>Beloniformes</taxon>
        <taxon>Adrianichthyidae</taxon>
        <taxon>Oryziinae</taxon>
        <taxon>Oryzias</taxon>
    </lineage>
</organism>
<feature type="transmembrane region" description="Helical" evidence="11">
    <location>
        <begin position="151"/>
        <end position="168"/>
    </location>
</feature>
<dbReference type="GO" id="GO:0016020">
    <property type="term" value="C:membrane"/>
    <property type="evidence" value="ECO:0007669"/>
    <property type="project" value="UniProtKB-SubCell"/>
</dbReference>
<protein>
    <submittedName>
        <fullName evidence="13">Proepiregulin</fullName>
    </submittedName>
</protein>
<feature type="disulfide bond" evidence="9">
    <location>
        <begin position="65"/>
        <end position="74"/>
    </location>
</feature>
<dbReference type="GO" id="GO:0008284">
    <property type="term" value="P:positive regulation of cell population proliferation"/>
    <property type="evidence" value="ECO:0007669"/>
    <property type="project" value="TreeGrafter"/>
</dbReference>
<dbReference type="Proteomes" id="UP000646548">
    <property type="component" value="Unassembled WGS sequence"/>
</dbReference>
<comment type="caution">
    <text evidence="9">Lacks conserved residue(s) required for the propagation of feature annotation.</text>
</comment>
<feature type="domain" description="EGF-like" evidence="12">
    <location>
        <begin position="34"/>
        <end position="75"/>
    </location>
</feature>
<evidence type="ECO:0000259" key="12">
    <source>
        <dbReference type="PROSITE" id="PS50026"/>
    </source>
</evidence>
<dbReference type="GO" id="GO:0045840">
    <property type="term" value="P:positive regulation of mitotic nuclear division"/>
    <property type="evidence" value="ECO:0007669"/>
    <property type="project" value="TreeGrafter"/>
</dbReference>
<feature type="compositionally biased region" description="Polar residues" evidence="10">
    <location>
        <begin position="1"/>
        <end position="27"/>
    </location>
</feature>
<comment type="subcellular location">
    <subcellularLocation>
        <location evidence="1">Membrane</location>
        <topology evidence="1">Single-pass type I membrane protein</topology>
    </subcellularLocation>
</comment>
<dbReference type="EMBL" id="WKFB01000009">
    <property type="protein sequence ID" value="KAF6739283.1"/>
    <property type="molecule type" value="Genomic_DNA"/>
</dbReference>
<feature type="transmembrane region" description="Helical" evidence="11">
    <location>
        <begin position="91"/>
        <end position="113"/>
    </location>
</feature>
<keyword evidence="6 11" id="KW-0472">Membrane</keyword>
<evidence type="ECO:0000256" key="4">
    <source>
        <dbReference type="ARBA" id="ARBA00022989"/>
    </source>
</evidence>
<evidence type="ECO:0000313" key="13">
    <source>
        <dbReference type="EMBL" id="KAF6739283.1"/>
    </source>
</evidence>
<evidence type="ECO:0000256" key="8">
    <source>
        <dbReference type="ARBA" id="ARBA00023180"/>
    </source>
</evidence>
<accession>A0A834FRT4</accession>
<evidence type="ECO:0000256" key="5">
    <source>
        <dbReference type="ARBA" id="ARBA00023030"/>
    </source>
</evidence>
<dbReference type="InterPro" id="IPR000742">
    <property type="entry name" value="EGF"/>
</dbReference>
<dbReference type="PROSITE" id="PS50026">
    <property type="entry name" value="EGF_3"/>
    <property type="match status" value="2"/>
</dbReference>
<dbReference type="Pfam" id="PF00008">
    <property type="entry name" value="EGF"/>
    <property type="match status" value="1"/>
</dbReference>
<keyword evidence="5" id="KW-0339">Growth factor</keyword>
<evidence type="ECO:0000313" key="14">
    <source>
        <dbReference type="Proteomes" id="UP000646548"/>
    </source>
</evidence>
<keyword evidence="7 9" id="KW-1015">Disulfide bond</keyword>
<proteinExistence type="predicted"/>
<dbReference type="GO" id="GO:0007173">
    <property type="term" value="P:epidermal growth factor receptor signaling pathway"/>
    <property type="evidence" value="ECO:0007669"/>
    <property type="project" value="TreeGrafter"/>
</dbReference>
<dbReference type="GO" id="GO:0005615">
    <property type="term" value="C:extracellular space"/>
    <property type="evidence" value="ECO:0007669"/>
    <property type="project" value="TreeGrafter"/>
</dbReference>
<gene>
    <name evidence="13" type="ORF">FQA47_001650</name>
</gene>
<keyword evidence="8" id="KW-0325">Glycoprotein</keyword>
<dbReference type="PROSITE" id="PS00022">
    <property type="entry name" value="EGF_1"/>
    <property type="match status" value="2"/>
</dbReference>
<dbReference type="PANTHER" id="PTHR10740">
    <property type="entry name" value="TRANSFORMING GROWTH FACTOR ALPHA"/>
    <property type="match status" value="1"/>
</dbReference>
<dbReference type="AlphaFoldDB" id="A0A834FRT4"/>
<feature type="disulfide bond" evidence="9">
    <location>
        <begin position="233"/>
        <end position="242"/>
    </location>
</feature>
<evidence type="ECO:0000256" key="9">
    <source>
        <dbReference type="PROSITE-ProRule" id="PRU00076"/>
    </source>
</evidence>